<dbReference type="OMA" id="CWISTIC"/>
<dbReference type="OrthoDB" id="1476984at2759"/>
<feature type="binding site" evidence="1">
    <location>
        <position position="160"/>
    </location>
    <ligand>
        <name>substrate</name>
    </ligand>
</feature>
<dbReference type="GeneID" id="63783557"/>
<dbReference type="PANTHER" id="PTHR33254:SF4">
    <property type="entry name" value="4-HYDROXY-4-METHYL-2-OXOGLUTARATE ALDOLASE 3-RELATED"/>
    <property type="match status" value="1"/>
</dbReference>
<comment type="cofactor">
    <cofactor evidence="1">
        <name>Mg(2+)</name>
        <dbReference type="ChEBI" id="CHEBI:18420"/>
    </cofactor>
</comment>
<organism evidence="2 3">
    <name type="scientific">Protomyces lactucae-debilis</name>
    <dbReference type="NCBI Taxonomy" id="2754530"/>
    <lineage>
        <taxon>Eukaryota</taxon>
        <taxon>Fungi</taxon>
        <taxon>Dikarya</taxon>
        <taxon>Ascomycota</taxon>
        <taxon>Taphrinomycotina</taxon>
        <taxon>Taphrinomycetes</taxon>
        <taxon>Taphrinales</taxon>
        <taxon>Protomycetaceae</taxon>
        <taxon>Protomyces</taxon>
    </lineage>
</organism>
<keyword evidence="2" id="KW-0489">Methyltransferase</keyword>
<accession>A0A1Y2FIE1</accession>
<keyword evidence="1" id="KW-0479">Metal-binding</keyword>
<dbReference type="GO" id="GO:0008168">
    <property type="term" value="F:methyltransferase activity"/>
    <property type="evidence" value="ECO:0007669"/>
    <property type="project" value="UniProtKB-KW"/>
</dbReference>
<evidence type="ECO:0000313" key="2">
    <source>
        <dbReference type="EMBL" id="ORY82585.1"/>
    </source>
</evidence>
<gene>
    <name evidence="2" type="ORF">BCR37DRAFT_316191</name>
</gene>
<feature type="binding site" evidence="1">
    <location>
        <begin position="138"/>
        <end position="141"/>
    </location>
    <ligand>
        <name>substrate</name>
    </ligand>
</feature>
<dbReference type="InterPro" id="IPR036704">
    <property type="entry name" value="RraA/RraA-like_sf"/>
</dbReference>
<reference evidence="2 3" key="1">
    <citation type="submission" date="2016-07" db="EMBL/GenBank/DDBJ databases">
        <title>Pervasive Adenine N6-methylation of Active Genes in Fungi.</title>
        <authorList>
            <consortium name="DOE Joint Genome Institute"/>
            <person name="Mondo S.J."/>
            <person name="Dannebaum R.O."/>
            <person name="Kuo R.C."/>
            <person name="Labutti K."/>
            <person name="Haridas S."/>
            <person name="Kuo A."/>
            <person name="Salamov A."/>
            <person name="Ahrendt S.R."/>
            <person name="Lipzen A."/>
            <person name="Sullivan W."/>
            <person name="Andreopoulos W.B."/>
            <person name="Clum A."/>
            <person name="Lindquist E."/>
            <person name="Daum C."/>
            <person name="Ramamoorthy G.K."/>
            <person name="Gryganskyi A."/>
            <person name="Culley D."/>
            <person name="Magnuson J.K."/>
            <person name="James T.Y."/>
            <person name="O'Malley M.A."/>
            <person name="Stajich J.E."/>
            <person name="Spatafora J.W."/>
            <person name="Visel A."/>
            <person name="Grigoriev I.V."/>
        </authorList>
    </citation>
    <scope>NUCLEOTIDE SEQUENCE [LARGE SCALE GENOMIC DNA]</scope>
    <source>
        <strain evidence="2 3">12-1054</strain>
    </source>
</reference>
<dbReference type="AlphaFoldDB" id="A0A1Y2FIE1"/>
<evidence type="ECO:0000313" key="3">
    <source>
        <dbReference type="Proteomes" id="UP000193685"/>
    </source>
</evidence>
<dbReference type="CDD" id="cd16841">
    <property type="entry name" value="RraA_family"/>
    <property type="match status" value="1"/>
</dbReference>
<dbReference type="GO" id="GO:0046872">
    <property type="term" value="F:metal ion binding"/>
    <property type="evidence" value="ECO:0007669"/>
    <property type="project" value="UniProtKB-KW"/>
</dbReference>
<name>A0A1Y2FIE1_PROLT</name>
<dbReference type="PANTHER" id="PTHR33254">
    <property type="entry name" value="4-HYDROXY-4-METHYL-2-OXOGLUTARATE ALDOLASE 3-RELATED"/>
    <property type="match status" value="1"/>
</dbReference>
<dbReference type="RefSeq" id="XP_040725456.1">
    <property type="nucleotide sequence ID" value="XM_040866958.1"/>
</dbReference>
<dbReference type="Gene3D" id="3.50.30.40">
    <property type="entry name" value="Ribonuclease E inhibitor RraA/RraA-like"/>
    <property type="match status" value="1"/>
</dbReference>
<dbReference type="EMBL" id="MCFI01000009">
    <property type="protein sequence ID" value="ORY82585.1"/>
    <property type="molecule type" value="Genomic_DNA"/>
</dbReference>
<dbReference type="SUPFAM" id="SSF89562">
    <property type="entry name" value="RraA-like"/>
    <property type="match status" value="1"/>
</dbReference>
<evidence type="ECO:0000256" key="1">
    <source>
        <dbReference type="PIRSR" id="PIRSR605493-1"/>
    </source>
</evidence>
<dbReference type="GO" id="GO:0032259">
    <property type="term" value="P:methylation"/>
    <property type="evidence" value="ECO:0007669"/>
    <property type="project" value="UniProtKB-KW"/>
</dbReference>
<keyword evidence="2" id="KW-0808">Transferase</keyword>
<comment type="caution">
    <text evidence="2">The sequence shown here is derived from an EMBL/GenBank/DDBJ whole genome shotgun (WGS) entry which is preliminary data.</text>
</comment>
<protein>
    <submittedName>
        <fullName evidence="2">Ribonuclease E inhibitor RraA/Dimethylmenaquinone methyltransferase</fullName>
    </submittedName>
</protein>
<sequence>MEALKEFSWADASDAWLKLNMEILKEQEAIKEYSTTDVSDALLKLRSQGGNDDRERYSRQAAGAIIGLTLQTQLQPGQKVIGRTYTVKFDDSNFSTLPSKGRMEDTDIPPGTHYIDHLPQGSILVLQQPKNQDNACFGGIMALRAQMQGVQAVLVDGRIRDVEEMRQLGLPVYSTGTSIAGAGAGAGCKARFINEAIHIGHNGIICPEDLLFIDTEGICVLNGDLNLGELLAMLKKLSAQEERVKEAVRAGMTVSEAFKKYRS</sequence>
<dbReference type="GO" id="GO:0008948">
    <property type="term" value="F:oxaloacetate decarboxylase activity"/>
    <property type="evidence" value="ECO:0007669"/>
    <property type="project" value="TreeGrafter"/>
</dbReference>
<dbReference type="Pfam" id="PF03737">
    <property type="entry name" value="RraA-like"/>
    <property type="match status" value="1"/>
</dbReference>
<feature type="binding site" evidence="1">
    <location>
        <position position="161"/>
    </location>
    <ligand>
        <name>Mg(2+)</name>
        <dbReference type="ChEBI" id="CHEBI:18420"/>
    </ligand>
</feature>
<dbReference type="InterPro" id="IPR005493">
    <property type="entry name" value="RraA/RraA-like"/>
</dbReference>
<proteinExistence type="predicted"/>
<dbReference type="GO" id="GO:0047443">
    <property type="term" value="F:4-hydroxy-4-methyl-2-oxoglutarate aldolase activity"/>
    <property type="evidence" value="ECO:0007669"/>
    <property type="project" value="TreeGrafter"/>
</dbReference>
<keyword evidence="1" id="KW-0460">Magnesium</keyword>
<keyword evidence="3" id="KW-1185">Reference proteome</keyword>
<dbReference type="Proteomes" id="UP000193685">
    <property type="component" value="Unassembled WGS sequence"/>
</dbReference>